<evidence type="ECO:0000256" key="1">
    <source>
        <dbReference type="SAM" id="MobiDB-lite"/>
    </source>
</evidence>
<protein>
    <recommendedName>
        <fullName evidence="2">AT3G52170-like helix-turn-helix domain-containing protein</fullName>
    </recommendedName>
</protein>
<accession>A0A9D4WHW7</accession>
<dbReference type="InterPro" id="IPR058941">
    <property type="entry name" value="HTH_AT3G52170-like"/>
</dbReference>
<feature type="compositionally biased region" description="Polar residues" evidence="1">
    <location>
        <begin position="43"/>
        <end position="53"/>
    </location>
</feature>
<dbReference type="AlphaFoldDB" id="A0A9D4WHW7"/>
<dbReference type="Gramene" id="Psat05G0061700-T1">
    <property type="protein sequence ID" value="KAI5403093.1"/>
    <property type="gene ID" value="KIW84_050617"/>
</dbReference>
<gene>
    <name evidence="3" type="ORF">KIW84_050617</name>
</gene>
<dbReference type="PANTHER" id="PTHR34568">
    <property type="entry name" value="RRM DOMAIN-CONTAINING PROTEIN"/>
    <property type="match status" value="1"/>
</dbReference>
<organism evidence="3 4">
    <name type="scientific">Pisum sativum</name>
    <name type="common">Garden pea</name>
    <name type="synonym">Lathyrus oleraceus</name>
    <dbReference type="NCBI Taxonomy" id="3888"/>
    <lineage>
        <taxon>Eukaryota</taxon>
        <taxon>Viridiplantae</taxon>
        <taxon>Streptophyta</taxon>
        <taxon>Embryophyta</taxon>
        <taxon>Tracheophyta</taxon>
        <taxon>Spermatophyta</taxon>
        <taxon>Magnoliopsida</taxon>
        <taxon>eudicotyledons</taxon>
        <taxon>Gunneridae</taxon>
        <taxon>Pentapetalae</taxon>
        <taxon>rosids</taxon>
        <taxon>fabids</taxon>
        <taxon>Fabales</taxon>
        <taxon>Fabaceae</taxon>
        <taxon>Papilionoideae</taxon>
        <taxon>50 kb inversion clade</taxon>
        <taxon>NPAAA clade</taxon>
        <taxon>Hologalegina</taxon>
        <taxon>IRL clade</taxon>
        <taxon>Fabeae</taxon>
        <taxon>Lathyrus</taxon>
    </lineage>
</organism>
<feature type="domain" description="AT3G52170-like helix-turn-helix" evidence="2">
    <location>
        <begin position="145"/>
        <end position="170"/>
    </location>
</feature>
<dbReference type="InterPro" id="IPR058942">
    <property type="entry name" value="AT3G52170-like"/>
</dbReference>
<dbReference type="Proteomes" id="UP001058974">
    <property type="component" value="Chromosome 5"/>
</dbReference>
<comment type="caution">
    <text evidence="3">The sequence shown here is derived from an EMBL/GenBank/DDBJ whole genome shotgun (WGS) entry which is preliminary data.</text>
</comment>
<proteinExistence type="predicted"/>
<feature type="region of interest" description="Disordered" evidence="1">
    <location>
        <begin position="32"/>
        <end position="53"/>
    </location>
</feature>
<dbReference type="EMBL" id="JAMSHJ010000005">
    <property type="protein sequence ID" value="KAI5403093.1"/>
    <property type="molecule type" value="Genomic_DNA"/>
</dbReference>
<reference evidence="3 4" key="1">
    <citation type="journal article" date="2022" name="Nat. Genet.">
        <title>Improved pea reference genome and pan-genome highlight genomic features and evolutionary characteristics.</title>
        <authorList>
            <person name="Yang T."/>
            <person name="Liu R."/>
            <person name="Luo Y."/>
            <person name="Hu S."/>
            <person name="Wang D."/>
            <person name="Wang C."/>
            <person name="Pandey M.K."/>
            <person name="Ge S."/>
            <person name="Xu Q."/>
            <person name="Li N."/>
            <person name="Li G."/>
            <person name="Huang Y."/>
            <person name="Saxena R.K."/>
            <person name="Ji Y."/>
            <person name="Li M."/>
            <person name="Yan X."/>
            <person name="He Y."/>
            <person name="Liu Y."/>
            <person name="Wang X."/>
            <person name="Xiang C."/>
            <person name="Varshney R.K."/>
            <person name="Ding H."/>
            <person name="Gao S."/>
            <person name="Zong X."/>
        </authorList>
    </citation>
    <scope>NUCLEOTIDE SEQUENCE [LARGE SCALE GENOMIC DNA]</scope>
    <source>
        <strain evidence="3 4">cv. Zhongwan 6</strain>
    </source>
</reference>
<keyword evidence="4" id="KW-1185">Reference proteome</keyword>
<sequence length="281" mass="31229">MEGDCQGSLYKYPRIMNVPILILLIGLLGSKEHKKPKGPPESTPSKTAANSTTGPIKALSLCSRRRFSSHAPPSAQFSNVTPKCDHLSIEICDSVGSSKHQWRGWSHAAACVPSETSDIRWKRGQRVPKHERRAMVSIRECWKTPCNKTYQKEVGGNYYVIREIIQELEYKSKMKPVNNIGEIPVAKLFDESKLKTAESVSVSPGDIKTAREGPIQGRVQPVRVHVTLAPEFLEGKGGPQISSWEARLCNEFEVKSTPDGHCTTSSSCYEKKPGKQIDEQL</sequence>
<name>A0A9D4WHW7_PEA</name>
<feature type="region of interest" description="Disordered" evidence="1">
    <location>
        <begin position="260"/>
        <end position="281"/>
    </location>
</feature>
<evidence type="ECO:0000313" key="4">
    <source>
        <dbReference type="Proteomes" id="UP001058974"/>
    </source>
</evidence>
<feature type="compositionally biased region" description="Basic and acidic residues" evidence="1">
    <location>
        <begin position="269"/>
        <end position="281"/>
    </location>
</feature>
<dbReference type="Pfam" id="PF25896">
    <property type="entry name" value="HTH_AT3G52170"/>
    <property type="match status" value="1"/>
</dbReference>
<dbReference type="PANTHER" id="PTHR34568:SF4">
    <property type="entry name" value="OS02G0638000 PROTEIN"/>
    <property type="match status" value="1"/>
</dbReference>
<evidence type="ECO:0000259" key="2">
    <source>
        <dbReference type="Pfam" id="PF25896"/>
    </source>
</evidence>
<evidence type="ECO:0000313" key="3">
    <source>
        <dbReference type="EMBL" id="KAI5403093.1"/>
    </source>
</evidence>